<dbReference type="PaxDb" id="411902-CLOBOL_06984"/>
<proteinExistence type="predicted"/>
<dbReference type="HOGENOM" id="CLU_3326519_0_0_9"/>
<name>A8S4H1_ENTBW</name>
<gene>
    <name evidence="1" type="ORF">CLOBOL_06984</name>
</gene>
<dbReference type="EMBL" id="ABCC02000069">
    <property type="protein sequence ID" value="EDP12754.1"/>
    <property type="molecule type" value="Genomic_DNA"/>
</dbReference>
<sequence length="38" mass="4250">MVIMCSHSFLEGTGYELRSVPDIPYGLVYTKKSRNASV</sequence>
<dbReference type="Proteomes" id="UP000005396">
    <property type="component" value="Unassembled WGS sequence"/>
</dbReference>
<organism evidence="1 2">
    <name type="scientific">Enterocloster bolteae (strain ATCC BAA-613 / DSM 15670 / CCUG 46953 / JCM 12243 / WAL 16351)</name>
    <name type="common">Clostridium bolteae</name>
    <dbReference type="NCBI Taxonomy" id="411902"/>
    <lineage>
        <taxon>Bacteria</taxon>
        <taxon>Bacillati</taxon>
        <taxon>Bacillota</taxon>
        <taxon>Clostridia</taxon>
        <taxon>Lachnospirales</taxon>
        <taxon>Lachnospiraceae</taxon>
        <taxon>Enterocloster</taxon>
    </lineage>
</organism>
<reference evidence="1 2" key="2">
    <citation type="submission" date="2007-09" db="EMBL/GenBank/DDBJ databases">
        <title>Draft genome sequence of Clostridium bolteae (ATCC BAA-613).</title>
        <authorList>
            <person name="Sudarsanam P."/>
            <person name="Ley R."/>
            <person name="Guruge J."/>
            <person name="Turnbaugh P.J."/>
            <person name="Mahowald M."/>
            <person name="Liep D."/>
            <person name="Gordon J."/>
        </authorList>
    </citation>
    <scope>NUCLEOTIDE SEQUENCE [LARGE SCALE GENOMIC DNA]</scope>
    <source>
        <strain evidence="2">ATCC BAA-613 / DSM 15670 / CCUG 46953 / JCM 12243 / WAL 16351</strain>
    </source>
</reference>
<dbReference type="AlphaFoldDB" id="A8S4H1"/>
<evidence type="ECO:0000313" key="1">
    <source>
        <dbReference type="EMBL" id="EDP12754.1"/>
    </source>
</evidence>
<evidence type="ECO:0000313" key="2">
    <source>
        <dbReference type="Proteomes" id="UP000005396"/>
    </source>
</evidence>
<protein>
    <submittedName>
        <fullName evidence="1">Uncharacterized protein</fullName>
    </submittedName>
</protein>
<reference evidence="1 2" key="1">
    <citation type="submission" date="2007-08" db="EMBL/GenBank/DDBJ databases">
        <authorList>
            <person name="Fulton L."/>
            <person name="Clifton S."/>
            <person name="Fulton B."/>
            <person name="Xu J."/>
            <person name="Minx P."/>
            <person name="Pepin K.H."/>
            <person name="Johnson M."/>
            <person name="Thiruvilangam P."/>
            <person name="Bhonagiri V."/>
            <person name="Nash W.E."/>
            <person name="Mardis E.R."/>
            <person name="Wilson R.K."/>
        </authorList>
    </citation>
    <scope>NUCLEOTIDE SEQUENCE [LARGE SCALE GENOMIC DNA]</scope>
    <source>
        <strain evidence="2">ATCC BAA-613 / DSM 15670 / CCUG 46953 / JCM 12243 / WAL 16351</strain>
    </source>
</reference>
<comment type="caution">
    <text evidence="1">The sequence shown here is derived from an EMBL/GenBank/DDBJ whole genome shotgun (WGS) entry which is preliminary data.</text>
</comment>
<accession>A8S4H1</accession>